<feature type="coiled-coil region" evidence="4">
    <location>
        <begin position="532"/>
        <end position="566"/>
    </location>
</feature>
<comment type="caution">
    <text evidence="5">The sequence shown here is derived from an EMBL/GenBank/DDBJ whole genome shotgun (WGS) entry which is preliminary data.</text>
</comment>
<proteinExistence type="inferred from homology"/>
<evidence type="ECO:0000256" key="4">
    <source>
        <dbReference type="SAM" id="Coils"/>
    </source>
</evidence>
<keyword evidence="3 4" id="KW-0175">Coiled coil</keyword>
<feature type="coiled-coil region" evidence="4">
    <location>
        <begin position="624"/>
        <end position="658"/>
    </location>
</feature>
<dbReference type="Proteomes" id="UP001445076">
    <property type="component" value="Unassembled WGS sequence"/>
</dbReference>
<keyword evidence="6" id="KW-1185">Reference proteome</keyword>
<feature type="coiled-coil region" evidence="4">
    <location>
        <begin position="410"/>
        <end position="482"/>
    </location>
</feature>
<reference evidence="5 6" key="1">
    <citation type="journal article" date="2024" name="BMC Genomics">
        <title>Genome assembly of redclaw crayfish (Cherax quadricarinatus) provides insights into its immune adaptation and hypoxia tolerance.</title>
        <authorList>
            <person name="Liu Z."/>
            <person name="Zheng J."/>
            <person name="Li H."/>
            <person name="Fang K."/>
            <person name="Wang S."/>
            <person name="He J."/>
            <person name="Zhou D."/>
            <person name="Weng S."/>
            <person name="Chi M."/>
            <person name="Gu Z."/>
            <person name="He J."/>
            <person name="Li F."/>
            <person name="Wang M."/>
        </authorList>
    </citation>
    <scope>NUCLEOTIDE SEQUENCE [LARGE SCALE GENOMIC DNA]</scope>
    <source>
        <strain evidence="5">ZL_2023a</strain>
    </source>
</reference>
<evidence type="ECO:0000313" key="5">
    <source>
        <dbReference type="EMBL" id="KAK8731080.1"/>
    </source>
</evidence>
<dbReference type="InterPro" id="IPR027417">
    <property type="entry name" value="P-loop_NTPase"/>
</dbReference>
<name>A0AAW0WUC8_CHEQU</name>
<dbReference type="EMBL" id="JARKIK010000062">
    <property type="protein sequence ID" value="KAK8731080.1"/>
    <property type="molecule type" value="Genomic_DNA"/>
</dbReference>
<evidence type="ECO:0000256" key="3">
    <source>
        <dbReference type="ARBA" id="ARBA00023054"/>
    </source>
</evidence>
<protein>
    <recommendedName>
        <fullName evidence="2">Structural maintenance of chromosomes protein 5</fullName>
    </recommendedName>
</protein>
<dbReference type="GO" id="GO:0030915">
    <property type="term" value="C:Smc5-Smc6 complex"/>
    <property type="evidence" value="ECO:0007669"/>
    <property type="project" value="TreeGrafter"/>
</dbReference>
<evidence type="ECO:0000256" key="1">
    <source>
        <dbReference type="ARBA" id="ARBA00010171"/>
    </source>
</evidence>
<organism evidence="5 6">
    <name type="scientific">Cherax quadricarinatus</name>
    <name type="common">Australian red claw crayfish</name>
    <dbReference type="NCBI Taxonomy" id="27406"/>
    <lineage>
        <taxon>Eukaryota</taxon>
        <taxon>Metazoa</taxon>
        <taxon>Ecdysozoa</taxon>
        <taxon>Arthropoda</taxon>
        <taxon>Crustacea</taxon>
        <taxon>Multicrustacea</taxon>
        <taxon>Malacostraca</taxon>
        <taxon>Eumalacostraca</taxon>
        <taxon>Eucarida</taxon>
        <taxon>Decapoda</taxon>
        <taxon>Pleocyemata</taxon>
        <taxon>Astacidea</taxon>
        <taxon>Parastacoidea</taxon>
        <taxon>Parastacidae</taxon>
        <taxon>Cherax</taxon>
    </lineage>
</organism>
<feature type="coiled-coil region" evidence="4">
    <location>
        <begin position="65"/>
        <end position="124"/>
    </location>
</feature>
<evidence type="ECO:0000313" key="6">
    <source>
        <dbReference type="Proteomes" id="UP001445076"/>
    </source>
</evidence>
<dbReference type="AlphaFoldDB" id="A0AAW0WUC8"/>
<dbReference type="PANTHER" id="PTHR45916">
    <property type="entry name" value="STRUCTURAL MAINTENANCE OF CHROMOSOMES PROTEIN 5"/>
    <property type="match status" value="1"/>
</dbReference>
<dbReference type="PANTHER" id="PTHR45916:SF1">
    <property type="entry name" value="STRUCTURAL MAINTENANCE OF CHROMOSOMES PROTEIN 5"/>
    <property type="match status" value="1"/>
</dbReference>
<evidence type="ECO:0000256" key="2">
    <source>
        <dbReference type="ARBA" id="ARBA00018687"/>
    </source>
</evidence>
<gene>
    <name evidence="5" type="ORF">OTU49_007795</name>
</gene>
<dbReference type="SUPFAM" id="SSF52540">
    <property type="entry name" value="P-loop containing nucleoside triphosphate hydrolases"/>
    <property type="match status" value="1"/>
</dbReference>
<comment type="similarity">
    <text evidence="1">Belongs to the SMC family. SMC5 subfamily.</text>
</comment>
<dbReference type="GO" id="GO:0005634">
    <property type="term" value="C:nucleus"/>
    <property type="evidence" value="ECO:0007669"/>
    <property type="project" value="TreeGrafter"/>
</dbReference>
<dbReference type="GO" id="GO:0003697">
    <property type="term" value="F:single-stranded DNA binding"/>
    <property type="evidence" value="ECO:0007669"/>
    <property type="project" value="TreeGrafter"/>
</dbReference>
<accession>A0AAW0WUC8</accession>
<dbReference type="GO" id="GO:0000724">
    <property type="term" value="P:double-strand break repair via homologous recombination"/>
    <property type="evidence" value="ECO:0007669"/>
    <property type="project" value="TreeGrafter"/>
</dbReference>
<sequence>MKDAVENHKTRKELEESIKKLQKQHLWFLYDMKRKVHLKHKDERAVLCSNLEKMRREFEPAHNKREQTKKDVQNLKKLIQDKTEEAKKTLSRDDHLRIRYEQLEESLQEALGRYAEKKAAEEQRQRELQDFSRQLDMFLGQLCNLPELDTEQVEKKLEELSQKISKASQKQVELRTSQEEALTTRRSIERKIAACEQELNSIQDVSKQRLELLRRRNLDAYNALKWLEVNKDKFSAPVYAPICTQINIKHSGYAKYVENRISENDLMAFVCESKDDMNLFKELMDKQGIRVNIVDSGASSMNQCHSKIPIHHLRKFGFETYMLDCIDAPPAILAFLCRQYQIADVPIAQRGILEDLPVELKTFYIGDERISHSQSRYDGCWSTTISQIREARLLHITLDTQRIQYLVKSIADCRHQIAKIEAELEKIKDEDSSLGKQVDDWRSDKRILTSRLGERKVLEKKIEVKRGQIERWKEKEINLQEEEGIMKVQQQGVVKNMIRVCIECGMAAKESVELFQKHQRLVGQAKTEYAALQTIENQIMSSEQEIATFEENLKKSTDEFIAYKKEAQGALQKLLRALGVSNYQQIKSEEFQHSNLQETERLLTEKEAHRDCLTTASASELQDYHKREVEIRQLRRQLDEAQMLVENHQEELETSRNIWLPRITELTENLSTIFSRFMARLGCAGEVILDKAEDVDDFSKYGIVIKVRFRDNDRLRELTAHHQSGGERAVSTALYLLALQSLTTVPFRCVDEINQGMDPINERQMLNMLMETVAAEGSSQYFFVSPKLIPDMECNDYVDMMVVNNSPSMLPHRKITLKRILRKKYELNKRAAKR</sequence>
<dbReference type="Gene3D" id="3.40.50.300">
    <property type="entry name" value="P-loop containing nucleotide triphosphate hydrolases"/>
    <property type="match status" value="1"/>
</dbReference>
<feature type="coiled-coil region" evidence="4">
    <location>
        <begin position="150"/>
        <end position="205"/>
    </location>
</feature>